<organism evidence="2 3">
    <name type="scientific">Cylindrospermopsis curvispora GIHE-G1</name>
    <dbReference type="NCBI Taxonomy" id="2666332"/>
    <lineage>
        <taxon>Bacteria</taxon>
        <taxon>Bacillati</taxon>
        <taxon>Cyanobacteriota</taxon>
        <taxon>Cyanophyceae</taxon>
        <taxon>Nostocales</taxon>
        <taxon>Aphanizomenonaceae</taxon>
        <taxon>Cylindrospermopsis</taxon>
    </lineage>
</organism>
<gene>
    <name evidence="2" type="ORF">IAR63_16485</name>
</gene>
<keyword evidence="3" id="KW-1185">Reference proteome</keyword>
<dbReference type="SUPFAM" id="SSF54427">
    <property type="entry name" value="NTF2-like"/>
    <property type="match status" value="1"/>
</dbReference>
<protein>
    <submittedName>
        <fullName evidence="2">Nuclear transport factor 2 family protein</fullName>
    </submittedName>
</protein>
<accession>A0A7H0F028</accession>
<name>A0A7H0F028_9CYAN</name>
<evidence type="ECO:0000256" key="1">
    <source>
        <dbReference type="SAM" id="SignalP"/>
    </source>
</evidence>
<proteinExistence type="predicted"/>
<evidence type="ECO:0000313" key="2">
    <source>
        <dbReference type="EMBL" id="QNP29394.1"/>
    </source>
</evidence>
<dbReference type="AlphaFoldDB" id="A0A7H0F028"/>
<keyword evidence="1" id="KW-0732">Signal</keyword>
<dbReference type="EMBL" id="CP060822">
    <property type="protein sequence ID" value="QNP29394.1"/>
    <property type="molecule type" value="Genomic_DNA"/>
</dbReference>
<sequence>MQPNQKLLFSISLLSLLLSLDRGSCAYAQTVTPDNAPPQLKKLIAQIDAASSRGDIKGVMGFYSSKFTHGDGLTRQAMEESLKSFWQRYPKLSYETKLRSWKSNGKTIIAETVTRITGQSSDRTSPLAINAAITSRQQITGAQITHQEILSERTQMTSGKKPPQVEFRLPQQVKVGEKYTFDAIVKEPLGNDFLLGTAMEETIKPNKYLNPTPINLELLSTGGLFKIGTAPLQPVNQWISAVIVRDEGVTMITQRLKVVRN</sequence>
<feature type="chain" id="PRO_5028963142" evidence="1">
    <location>
        <begin position="29"/>
        <end position="261"/>
    </location>
</feature>
<dbReference type="Proteomes" id="UP000516013">
    <property type="component" value="Chromosome"/>
</dbReference>
<dbReference type="KEGG" id="ccur:IAR63_16485"/>
<feature type="signal peptide" evidence="1">
    <location>
        <begin position="1"/>
        <end position="28"/>
    </location>
</feature>
<reference evidence="2 3" key="1">
    <citation type="submission" date="2020-08" db="EMBL/GenBank/DDBJ databases">
        <title>Complete genome sequence of Raphidiopsis curvispora isolated from drinking water reservoir in South Korea.</title>
        <authorList>
            <person name="Jeong J."/>
        </authorList>
    </citation>
    <scope>NUCLEOTIDE SEQUENCE [LARGE SCALE GENOMIC DNA]</scope>
    <source>
        <strain evidence="2 3">GIHE-G1</strain>
    </source>
</reference>
<dbReference type="RefSeq" id="WP_187706021.1">
    <property type="nucleotide sequence ID" value="NZ_CP060822.1"/>
</dbReference>
<evidence type="ECO:0000313" key="3">
    <source>
        <dbReference type="Proteomes" id="UP000516013"/>
    </source>
</evidence>
<dbReference type="InterPro" id="IPR032710">
    <property type="entry name" value="NTF2-like_dom_sf"/>
</dbReference>